<proteinExistence type="predicted"/>
<feature type="domain" description="HTH arsR-type" evidence="2">
    <location>
        <begin position="12"/>
        <end position="91"/>
    </location>
</feature>
<protein>
    <submittedName>
        <fullName evidence="3">ArsR family transcriptional regulator</fullName>
    </submittedName>
</protein>
<dbReference type="Gene3D" id="1.10.10.10">
    <property type="entry name" value="Winged helix-like DNA-binding domain superfamily/Winged helix DNA-binding domain"/>
    <property type="match status" value="1"/>
</dbReference>
<dbReference type="SMART" id="SM00418">
    <property type="entry name" value="HTH_ARSR"/>
    <property type="match status" value="1"/>
</dbReference>
<dbReference type="InterPro" id="IPR001845">
    <property type="entry name" value="HTH_ArsR_DNA-bd_dom"/>
</dbReference>
<dbReference type="GO" id="GO:0003700">
    <property type="term" value="F:DNA-binding transcription factor activity"/>
    <property type="evidence" value="ECO:0007669"/>
    <property type="project" value="InterPro"/>
</dbReference>
<dbReference type="InterPro" id="IPR036388">
    <property type="entry name" value="WH-like_DNA-bd_sf"/>
</dbReference>
<evidence type="ECO:0000259" key="2">
    <source>
        <dbReference type="SMART" id="SM00418"/>
    </source>
</evidence>
<feature type="region of interest" description="Disordered" evidence="1">
    <location>
        <begin position="161"/>
        <end position="196"/>
    </location>
</feature>
<dbReference type="SUPFAM" id="SSF46785">
    <property type="entry name" value="Winged helix' DNA-binding domain"/>
    <property type="match status" value="1"/>
</dbReference>
<gene>
    <name evidence="3" type="ORF">CLV30_115133</name>
</gene>
<dbReference type="EMBL" id="PYGE01000015">
    <property type="protein sequence ID" value="PSL01197.1"/>
    <property type="molecule type" value="Genomic_DNA"/>
</dbReference>
<dbReference type="Pfam" id="PF12840">
    <property type="entry name" value="HTH_20"/>
    <property type="match status" value="1"/>
</dbReference>
<accession>A0A2P8DVJ8</accession>
<feature type="compositionally biased region" description="Basic and acidic residues" evidence="1">
    <location>
        <begin position="161"/>
        <end position="172"/>
    </location>
</feature>
<name>A0A2P8DVJ8_9ACTN</name>
<evidence type="ECO:0000256" key="1">
    <source>
        <dbReference type="SAM" id="MobiDB-lite"/>
    </source>
</evidence>
<dbReference type="RefSeq" id="WP_106538758.1">
    <property type="nucleotide sequence ID" value="NZ_ML142900.1"/>
</dbReference>
<dbReference type="CDD" id="cd00090">
    <property type="entry name" value="HTH_ARSR"/>
    <property type="match status" value="1"/>
</dbReference>
<dbReference type="AlphaFoldDB" id="A0A2P8DVJ8"/>
<comment type="caution">
    <text evidence="3">The sequence shown here is derived from an EMBL/GenBank/DDBJ whole genome shotgun (WGS) entry which is preliminary data.</text>
</comment>
<reference evidence="3 4" key="1">
    <citation type="submission" date="2018-03" db="EMBL/GenBank/DDBJ databases">
        <title>Genomic Encyclopedia of Archaeal and Bacterial Type Strains, Phase II (KMG-II): from individual species to whole genera.</title>
        <authorList>
            <person name="Goeker M."/>
        </authorList>
    </citation>
    <scope>NUCLEOTIDE SEQUENCE [LARGE SCALE GENOMIC DNA]</scope>
    <source>
        <strain evidence="3 4">DSM 45211</strain>
    </source>
</reference>
<dbReference type="OrthoDB" id="7945987at2"/>
<dbReference type="InterPro" id="IPR011991">
    <property type="entry name" value="ArsR-like_HTH"/>
</dbReference>
<evidence type="ECO:0000313" key="3">
    <source>
        <dbReference type="EMBL" id="PSL01197.1"/>
    </source>
</evidence>
<organism evidence="3 4">
    <name type="scientific">Haloactinopolyspora alba</name>
    <dbReference type="NCBI Taxonomy" id="648780"/>
    <lineage>
        <taxon>Bacteria</taxon>
        <taxon>Bacillati</taxon>
        <taxon>Actinomycetota</taxon>
        <taxon>Actinomycetes</taxon>
        <taxon>Jiangellales</taxon>
        <taxon>Jiangellaceae</taxon>
        <taxon>Haloactinopolyspora</taxon>
    </lineage>
</organism>
<evidence type="ECO:0000313" key="4">
    <source>
        <dbReference type="Proteomes" id="UP000243528"/>
    </source>
</evidence>
<feature type="compositionally biased region" description="Low complexity" evidence="1">
    <location>
        <begin position="173"/>
        <end position="196"/>
    </location>
</feature>
<dbReference type="InterPro" id="IPR036390">
    <property type="entry name" value="WH_DNA-bd_sf"/>
</dbReference>
<keyword evidence="4" id="KW-1185">Reference proteome</keyword>
<dbReference type="Proteomes" id="UP000243528">
    <property type="component" value="Unassembled WGS sequence"/>
</dbReference>
<sequence length="196" mass="22058">MTEKRQRISDPQSVRALAHPLRLELMDVLGMESELTATQCAERTGESVASCSFHLRMLAKYGYVEPAEPRGREKPWRLASRSREIGPDHDDPASLHEVSMFAQLIVDREADRLKRWLGRASSEPQEWTEATAMSTSSMWLTAEEAQEITTAVTELHTRFADRFRDRRDDPSRRPAGARPVHLLGASSVDVAAEAES</sequence>